<name>A0AAW6FH39_9BACT</name>
<feature type="transmembrane region" description="Helical" evidence="1">
    <location>
        <begin position="44"/>
        <end position="68"/>
    </location>
</feature>
<keyword evidence="1" id="KW-0472">Membrane</keyword>
<dbReference type="RefSeq" id="WP_234100960.1">
    <property type="nucleotide sequence ID" value="NZ_JAQMRB010000020.1"/>
</dbReference>
<protein>
    <submittedName>
        <fullName evidence="2">Uncharacterized protein</fullName>
    </submittedName>
</protein>
<evidence type="ECO:0000256" key="1">
    <source>
        <dbReference type="SAM" id="Phobius"/>
    </source>
</evidence>
<proteinExistence type="predicted"/>
<comment type="caution">
    <text evidence="2">The sequence shown here is derived from an EMBL/GenBank/DDBJ whole genome shotgun (WGS) entry which is preliminary data.</text>
</comment>
<keyword evidence="1" id="KW-1133">Transmembrane helix</keyword>
<dbReference type="AlphaFoldDB" id="A0AAW6FH39"/>
<keyword evidence="1" id="KW-0812">Transmembrane</keyword>
<reference evidence="2" key="1">
    <citation type="submission" date="2023-01" db="EMBL/GenBank/DDBJ databases">
        <title>Human gut microbiome strain richness.</title>
        <authorList>
            <person name="Chen-Liaw A."/>
        </authorList>
    </citation>
    <scope>NUCLEOTIDE SEQUENCE</scope>
    <source>
        <strain evidence="2">RTP21484st1_B7_RTP21484_190118</strain>
    </source>
</reference>
<feature type="transmembrane region" description="Helical" evidence="1">
    <location>
        <begin position="115"/>
        <end position="135"/>
    </location>
</feature>
<feature type="transmembrane region" description="Helical" evidence="1">
    <location>
        <begin position="74"/>
        <end position="94"/>
    </location>
</feature>
<gene>
    <name evidence="2" type="ORF">PN645_05470</name>
</gene>
<evidence type="ECO:0000313" key="2">
    <source>
        <dbReference type="EMBL" id="MDB9222456.1"/>
    </source>
</evidence>
<sequence>MKKREYKEQERKRHYYFFDYLFWLGEMAQRHYKGEPRRPDGESMLMLCVMTFIYAPVFFTAGHFLYGSPAFECFTVAMIVAVVVTLLCFWRGWIYPLSRRKAVMRHYVGRRFSPYRCYIVLFSLVFLLIAEMFLLPSALMRMDGNKAEPVKDMRTEVPQERRDYLALHFAIGTRQDVPLETLQHQINQGERTTRNLLPVYIMQVREKDMGGEFRVELLNHATFEEIKDGSRKFVECTWVVGRDSVGAASDYLTCWYELCEDKVVLVTTHKWKADQEF</sequence>
<accession>A0AAW6FH39</accession>
<dbReference type="Proteomes" id="UP001212263">
    <property type="component" value="Unassembled WGS sequence"/>
</dbReference>
<evidence type="ECO:0000313" key="3">
    <source>
        <dbReference type="Proteomes" id="UP001212263"/>
    </source>
</evidence>
<dbReference type="EMBL" id="JAQMRD010000005">
    <property type="protein sequence ID" value="MDB9222456.1"/>
    <property type="molecule type" value="Genomic_DNA"/>
</dbReference>
<organism evidence="2 3">
    <name type="scientific">Odoribacter splanchnicus</name>
    <dbReference type="NCBI Taxonomy" id="28118"/>
    <lineage>
        <taxon>Bacteria</taxon>
        <taxon>Pseudomonadati</taxon>
        <taxon>Bacteroidota</taxon>
        <taxon>Bacteroidia</taxon>
        <taxon>Bacteroidales</taxon>
        <taxon>Odoribacteraceae</taxon>
        <taxon>Odoribacter</taxon>
    </lineage>
</organism>